<dbReference type="SFLD" id="SFLDG01212">
    <property type="entry name" value="Phytoene_synthase_like"/>
    <property type="match status" value="1"/>
</dbReference>
<dbReference type="InterPro" id="IPR019845">
    <property type="entry name" value="Squalene/phytoene_synthase_CS"/>
</dbReference>
<dbReference type="NCBIfam" id="NF042419">
    <property type="entry name" value="Phyto_syn_CrtB"/>
    <property type="match status" value="1"/>
</dbReference>
<evidence type="ECO:0000256" key="1">
    <source>
        <dbReference type="ARBA" id="ARBA00004684"/>
    </source>
</evidence>
<keyword evidence="4" id="KW-0125">Carotenoid biosynthesis</keyword>
<dbReference type="SFLD" id="SFLDG01018">
    <property type="entry name" value="Squalene/Phytoene_Synthase_Lik"/>
    <property type="match status" value="1"/>
</dbReference>
<name>A0A1G5R6N8_PHOLU</name>
<gene>
    <name evidence="6" type="ORF">SAMN02982990_03320</name>
</gene>
<dbReference type="Pfam" id="PF00494">
    <property type="entry name" value="SQS_PSY"/>
    <property type="match status" value="1"/>
</dbReference>
<dbReference type="PROSITE" id="PS01044">
    <property type="entry name" value="SQUALEN_PHYTOEN_SYN_1"/>
    <property type="match status" value="1"/>
</dbReference>
<dbReference type="OrthoDB" id="9807580at2"/>
<evidence type="ECO:0000313" key="7">
    <source>
        <dbReference type="Proteomes" id="UP000183223"/>
    </source>
</evidence>
<dbReference type="Proteomes" id="UP000183223">
    <property type="component" value="Unassembled WGS sequence"/>
</dbReference>
<dbReference type="FunFam" id="1.10.600.10:FF:000020">
    <property type="entry name" value="Phytoene synthase"/>
    <property type="match status" value="1"/>
</dbReference>
<dbReference type="CDD" id="cd00683">
    <property type="entry name" value="Trans_IPPS_HH"/>
    <property type="match status" value="1"/>
</dbReference>
<protein>
    <submittedName>
        <fullName evidence="6">Farnesyl-diphosphate farnesyltransferase</fullName>
    </submittedName>
</protein>
<comment type="similarity">
    <text evidence="2">Belongs to the phytoene/squalene synthase family.</text>
</comment>
<dbReference type="InterPro" id="IPR053452">
    <property type="entry name" value="Phytoene_synthase-rel"/>
</dbReference>
<dbReference type="InterPro" id="IPR033904">
    <property type="entry name" value="Trans_IPPS_HH"/>
</dbReference>
<evidence type="ECO:0000256" key="3">
    <source>
        <dbReference type="ARBA" id="ARBA00022679"/>
    </source>
</evidence>
<dbReference type="InterPro" id="IPR002060">
    <property type="entry name" value="Squ/phyt_synthse"/>
</dbReference>
<keyword evidence="7" id="KW-1185">Reference proteome</keyword>
<dbReference type="InterPro" id="IPR044843">
    <property type="entry name" value="Trans_IPPS_bact-type"/>
</dbReference>
<dbReference type="STRING" id="29488.KS18_14630"/>
<dbReference type="InterPro" id="IPR008949">
    <property type="entry name" value="Isoprenoid_synthase_dom_sf"/>
</dbReference>
<dbReference type="AlphaFoldDB" id="A0A1G5R6N8"/>
<evidence type="ECO:0000313" key="6">
    <source>
        <dbReference type="EMBL" id="SCZ69745.1"/>
    </source>
</evidence>
<evidence type="ECO:0000256" key="5">
    <source>
        <dbReference type="ARBA" id="ARBA00053028"/>
    </source>
</evidence>
<dbReference type="GO" id="GO:0016117">
    <property type="term" value="P:carotenoid biosynthetic process"/>
    <property type="evidence" value="ECO:0007669"/>
    <property type="project" value="UniProtKB-KW"/>
</dbReference>
<dbReference type="GO" id="GO:0051996">
    <property type="term" value="F:squalene synthase [NAD(P)H] activity"/>
    <property type="evidence" value="ECO:0007669"/>
    <property type="project" value="InterPro"/>
</dbReference>
<dbReference type="Gene3D" id="1.10.600.10">
    <property type="entry name" value="Farnesyl Diphosphate Synthase"/>
    <property type="match status" value="1"/>
</dbReference>
<sequence length="329" mass="37150">MNPALLKHVTQIMEQGSKSFASVTRLFDTATRHSTMMLYAWCRYCDDIIDGQELGRQISNVDKYDAREKLEMLQHLTRQAYDGLPMTEPAFAAFQTVALSHEIPQQQAFEHLEGFAMDVRGDPCRTLDDTLRYCYHVAGVVGLMMAKVMGVREASVLDRACDLGIAFQLTNIARDIIEDAKVKRCYLPLEWLYQEGLMPDTLIYTENRPALARVASQLIVEAESYYTSALTGLAGLPLRSAWVIASAHSIYREIGIKVQQAGVQAWECRQRTNRREKVTLLMAGAMQALMSRMAIITPRDPKLWQRPHEKLTPLCCVAPPCISSSEQRC</sequence>
<reference evidence="7" key="1">
    <citation type="submission" date="2016-10" db="EMBL/GenBank/DDBJ databases">
        <authorList>
            <person name="Varghese N."/>
            <person name="Submissions S."/>
        </authorList>
    </citation>
    <scope>NUCLEOTIDE SEQUENCE [LARGE SCALE GENOMIC DNA]</scope>
    <source>
        <strain evidence="7">ATCC 29999</strain>
    </source>
</reference>
<accession>A0A1G5R6N8</accession>
<organism evidence="6 7">
    <name type="scientific">Photorhabdus luminescens</name>
    <name type="common">Xenorhabdus luminescens</name>
    <dbReference type="NCBI Taxonomy" id="29488"/>
    <lineage>
        <taxon>Bacteria</taxon>
        <taxon>Pseudomonadati</taxon>
        <taxon>Pseudomonadota</taxon>
        <taxon>Gammaproteobacteria</taxon>
        <taxon>Enterobacterales</taxon>
        <taxon>Morganellaceae</taxon>
        <taxon>Photorhabdus</taxon>
    </lineage>
</organism>
<dbReference type="SFLD" id="SFLDS00005">
    <property type="entry name" value="Isoprenoid_Synthase_Type_I"/>
    <property type="match status" value="1"/>
</dbReference>
<dbReference type="GeneID" id="45655935"/>
<comment type="cofactor">
    <cofactor evidence="5">
        <name>ATP</name>
        <dbReference type="ChEBI" id="CHEBI:30616"/>
    </cofactor>
</comment>
<dbReference type="EMBL" id="FMWJ01000018">
    <property type="protein sequence ID" value="SCZ69745.1"/>
    <property type="molecule type" value="Genomic_DNA"/>
</dbReference>
<keyword evidence="3 6" id="KW-0808">Transferase</keyword>
<dbReference type="PANTHER" id="PTHR31480">
    <property type="entry name" value="BIFUNCTIONAL LYCOPENE CYCLASE/PHYTOENE SYNTHASE"/>
    <property type="match status" value="1"/>
</dbReference>
<evidence type="ECO:0000256" key="2">
    <source>
        <dbReference type="ARBA" id="ARBA00006251"/>
    </source>
</evidence>
<comment type="pathway">
    <text evidence="1">Carotenoid biosynthesis; phytoene biosynthesis.</text>
</comment>
<dbReference type="PROSITE" id="PS01045">
    <property type="entry name" value="SQUALEN_PHYTOEN_SYN_2"/>
    <property type="match status" value="1"/>
</dbReference>
<dbReference type="RefSeq" id="WP_049582942.1">
    <property type="nucleotide sequence ID" value="NZ_CAWQXX010000065.1"/>
</dbReference>
<dbReference type="SUPFAM" id="SSF48576">
    <property type="entry name" value="Terpenoid synthases"/>
    <property type="match status" value="1"/>
</dbReference>
<dbReference type="GO" id="GO:0004311">
    <property type="term" value="F:geranylgeranyl diphosphate synthase activity"/>
    <property type="evidence" value="ECO:0007669"/>
    <property type="project" value="InterPro"/>
</dbReference>
<evidence type="ECO:0000256" key="4">
    <source>
        <dbReference type="ARBA" id="ARBA00022746"/>
    </source>
</evidence>
<proteinExistence type="inferred from homology"/>